<feature type="compositionally biased region" description="Low complexity" evidence="1">
    <location>
        <begin position="289"/>
        <end position="301"/>
    </location>
</feature>
<reference evidence="2" key="2">
    <citation type="submission" date="2020-09" db="EMBL/GenBank/DDBJ databases">
        <authorList>
            <person name="Sun Q."/>
            <person name="Zhou Y."/>
        </authorList>
    </citation>
    <scope>NUCLEOTIDE SEQUENCE</scope>
    <source>
        <strain evidence="2">CGMCC 4.7201</strain>
    </source>
</reference>
<evidence type="ECO:0008006" key="4">
    <source>
        <dbReference type="Google" id="ProtNLM"/>
    </source>
</evidence>
<comment type="caution">
    <text evidence="2">The sequence shown here is derived from an EMBL/GenBank/DDBJ whole genome shotgun (WGS) entry which is preliminary data.</text>
</comment>
<feature type="compositionally biased region" description="Basic and acidic residues" evidence="1">
    <location>
        <begin position="1"/>
        <end position="27"/>
    </location>
</feature>
<protein>
    <recommendedName>
        <fullName evidence="4">DUF4232 domain-containing protein</fullName>
    </recommendedName>
</protein>
<evidence type="ECO:0000313" key="2">
    <source>
        <dbReference type="EMBL" id="GGO98494.1"/>
    </source>
</evidence>
<accession>A0A917ZYD3</accession>
<gene>
    <name evidence="2" type="ORF">GCM10012280_62770</name>
</gene>
<feature type="region of interest" description="Disordered" evidence="1">
    <location>
        <begin position="1"/>
        <end position="88"/>
    </location>
</feature>
<feature type="compositionally biased region" description="Low complexity" evidence="1">
    <location>
        <begin position="380"/>
        <end position="392"/>
    </location>
</feature>
<sequence length="438" mass="43581">MTSSKEPMDPNPKEPQDSVDARDHSDSPNECPDPTQYERMASQDDDREVGPTPEQTPDATAEGATGAESRPSSGLPTGPAAERPAPDDLAVDDFDFVDLDFADLDSDESGGLTSEEEVLRRLLQNSVQGLEGSPRALEHLRRAVPARRAHRRQALVGAAASMLLAVTAVPALIHTANTSSSSAASPLGNTASHESRGGTGGASAGPSAKPQDKPHGADSSKGTDEGSGGKDKGSKGAPSGGASAGPSQTPDVQATHDANSSACTAGQFTNGSPEIGAPDGEGKVYGTFTVSNSSTESCSVSGPGSLSAAAQSGADPSRVSQAQHTAGDPATELPATAAQEFVLEPGQSFQVKFGWVPASGGNGCDTGPPSTTDSGGGTSGTTEGDSGTGSTPAAEPDPPQAGSVTVTYAPEGGGAASATVQNVCAGTVYYTPPIAPAA</sequence>
<evidence type="ECO:0000256" key="1">
    <source>
        <dbReference type="SAM" id="MobiDB-lite"/>
    </source>
</evidence>
<dbReference type="AlphaFoldDB" id="A0A917ZYD3"/>
<evidence type="ECO:0000313" key="3">
    <source>
        <dbReference type="Proteomes" id="UP000641932"/>
    </source>
</evidence>
<name>A0A917ZYD3_9ACTN</name>
<dbReference type="RefSeq" id="WP_189135227.1">
    <property type="nucleotide sequence ID" value="NZ_BMMS01000038.1"/>
</dbReference>
<dbReference type="EMBL" id="BMMS01000038">
    <property type="protein sequence ID" value="GGO98494.1"/>
    <property type="molecule type" value="Genomic_DNA"/>
</dbReference>
<feature type="compositionally biased region" description="Polar residues" evidence="1">
    <location>
        <begin position="248"/>
        <end position="272"/>
    </location>
</feature>
<feature type="compositionally biased region" description="Basic and acidic residues" evidence="1">
    <location>
        <begin position="210"/>
        <end position="234"/>
    </location>
</feature>
<proteinExistence type="predicted"/>
<dbReference type="Proteomes" id="UP000641932">
    <property type="component" value="Unassembled WGS sequence"/>
</dbReference>
<feature type="region of interest" description="Disordered" evidence="1">
    <location>
        <begin position="358"/>
        <end position="414"/>
    </location>
</feature>
<feature type="region of interest" description="Disordered" evidence="1">
    <location>
        <begin position="178"/>
        <end position="338"/>
    </location>
</feature>
<keyword evidence="3" id="KW-1185">Reference proteome</keyword>
<reference evidence="2" key="1">
    <citation type="journal article" date="2014" name="Int. J. Syst. Evol. Microbiol.">
        <title>Complete genome sequence of Corynebacterium casei LMG S-19264T (=DSM 44701T), isolated from a smear-ripened cheese.</title>
        <authorList>
            <consortium name="US DOE Joint Genome Institute (JGI-PGF)"/>
            <person name="Walter F."/>
            <person name="Albersmeier A."/>
            <person name="Kalinowski J."/>
            <person name="Ruckert C."/>
        </authorList>
    </citation>
    <scope>NUCLEOTIDE SEQUENCE</scope>
    <source>
        <strain evidence="2">CGMCC 4.7201</strain>
    </source>
</reference>
<organism evidence="2 3">
    <name type="scientific">Wenjunlia tyrosinilytica</name>
    <dbReference type="NCBI Taxonomy" id="1544741"/>
    <lineage>
        <taxon>Bacteria</taxon>
        <taxon>Bacillati</taxon>
        <taxon>Actinomycetota</taxon>
        <taxon>Actinomycetes</taxon>
        <taxon>Kitasatosporales</taxon>
        <taxon>Streptomycetaceae</taxon>
        <taxon>Wenjunlia</taxon>
    </lineage>
</organism>